<keyword evidence="2" id="KW-1185">Reference proteome</keyword>
<evidence type="ECO:0000313" key="1">
    <source>
        <dbReference type="EMBL" id="GJM61185.1"/>
    </source>
</evidence>
<protein>
    <submittedName>
        <fullName evidence="1">Uncharacterized protein</fullName>
    </submittedName>
</protein>
<dbReference type="EMBL" id="BQKE01000001">
    <property type="protein sequence ID" value="GJM61185.1"/>
    <property type="molecule type" value="Genomic_DNA"/>
</dbReference>
<reference evidence="1 2" key="1">
    <citation type="submission" date="2021-12" db="EMBL/GenBank/DDBJ databases">
        <title>Genome sequencing of bacteria with rrn-lacking chromosome and rrn-plasmid.</title>
        <authorList>
            <person name="Anda M."/>
            <person name="Iwasaki W."/>
        </authorList>
    </citation>
    <scope>NUCLEOTIDE SEQUENCE [LARGE SCALE GENOMIC DNA]</scope>
    <source>
        <strain evidence="1 2">NBRC 15940</strain>
    </source>
</reference>
<organism evidence="1 2">
    <name type="scientific">Persicobacter diffluens</name>
    <dbReference type="NCBI Taxonomy" id="981"/>
    <lineage>
        <taxon>Bacteria</taxon>
        <taxon>Pseudomonadati</taxon>
        <taxon>Bacteroidota</taxon>
        <taxon>Cytophagia</taxon>
        <taxon>Cytophagales</taxon>
        <taxon>Persicobacteraceae</taxon>
        <taxon>Persicobacter</taxon>
    </lineage>
</organism>
<comment type="caution">
    <text evidence="1">The sequence shown here is derived from an EMBL/GenBank/DDBJ whole genome shotgun (WGS) entry which is preliminary data.</text>
</comment>
<accession>A0AAN4VYK5</accession>
<sequence>MTYPMKLVYRIDSLLGLIKLQSKAFFPLSHRLSMFHGIFFYMTLYDKSDIS</sequence>
<proteinExistence type="predicted"/>
<dbReference type="AlphaFoldDB" id="A0AAN4VYK5"/>
<evidence type="ECO:0000313" key="2">
    <source>
        <dbReference type="Proteomes" id="UP001310022"/>
    </source>
</evidence>
<dbReference type="Proteomes" id="UP001310022">
    <property type="component" value="Unassembled WGS sequence"/>
</dbReference>
<name>A0AAN4VYK5_9BACT</name>
<gene>
    <name evidence="1" type="ORF">PEDI_17370</name>
</gene>